<dbReference type="PANTHER" id="PTHR10791:SF159">
    <property type="entry name" value="BIDIRECTIONAL SUGAR TRANSPORTER SWEET5"/>
    <property type="match status" value="1"/>
</dbReference>
<comment type="similarity">
    <text evidence="2">Belongs to the SWEET sugar transporter family.</text>
</comment>
<feature type="transmembrane region" description="Helical" evidence="9">
    <location>
        <begin position="133"/>
        <end position="152"/>
    </location>
</feature>
<evidence type="ECO:0000256" key="1">
    <source>
        <dbReference type="ARBA" id="ARBA00004127"/>
    </source>
</evidence>
<accession>A0ABD1LE99</accession>
<keyword evidence="6" id="KW-0677">Repeat</keyword>
<keyword evidence="5 9" id="KW-0812">Transmembrane</keyword>
<sequence>MVNTGAIRTAIGVVGNVISFGLFMSPLPTFVKIWKAKSVQDFRPDPYLATMLNCALWTFYGLPFVSEDNILVLTINAFGFCLEMFYIFIFLIYSTGEKRKKILLIVLGEFIIIALVVSLLMTLVHKPKKRKLIAGPICICFNIIMYASPLTIMRLVIRMKSVKYMPFLLSFTNFFNGVVWTVYAILKWDPFVMIPNSLGTLSGLLQLSLYAVYYRTTNWNEETPNVV</sequence>
<feature type="transmembrane region" description="Helical" evidence="9">
    <location>
        <begin position="6"/>
        <end position="25"/>
    </location>
</feature>
<feature type="transmembrane region" description="Helical" evidence="9">
    <location>
        <begin position="192"/>
        <end position="213"/>
    </location>
</feature>
<evidence type="ECO:0000256" key="2">
    <source>
        <dbReference type="ARBA" id="ARBA00007809"/>
    </source>
</evidence>
<evidence type="ECO:0000313" key="11">
    <source>
        <dbReference type="Proteomes" id="UP001603857"/>
    </source>
</evidence>
<dbReference type="FunFam" id="1.20.1280.290:FF:000002">
    <property type="entry name" value="Bidirectional sugar transporter SWEET"/>
    <property type="match status" value="1"/>
</dbReference>
<name>A0ABD1LE99_9FABA</name>
<keyword evidence="11" id="KW-1185">Reference proteome</keyword>
<dbReference type="EMBL" id="JBGMDY010000009">
    <property type="protein sequence ID" value="KAL2321854.1"/>
    <property type="molecule type" value="Genomic_DNA"/>
</dbReference>
<evidence type="ECO:0000256" key="9">
    <source>
        <dbReference type="SAM" id="Phobius"/>
    </source>
</evidence>
<evidence type="ECO:0008006" key="12">
    <source>
        <dbReference type="Google" id="ProtNLM"/>
    </source>
</evidence>
<proteinExistence type="inferred from homology"/>
<feature type="transmembrane region" description="Helical" evidence="9">
    <location>
        <begin position="164"/>
        <end position="186"/>
    </location>
</feature>
<comment type="subcellular location">
    <subcellularLocation>
        <location evidence="1">Endomembrane system</location>
        <topology evidence="1">Multi-pass membrane protein</topology>
    </subcellularLocation>
</comment>
<evidence type="ECO:0000256" key="6">
    <source>
        <dbReference type="ARBA" id="ARBA00022737"/>
    </source>
</evidence>
<feature type="transmembrane region" description="Helical" evidence="9">
    <location>
        <begin position="102"/>
        <end position="121"/>
    </location>
</feature>
<dbReference type="PANTHER" id="PTHR10791">
    <property type="entry name" value="RAG1-ACTIVATING PROTEIN 1"/>
    <property type="match status" value="1"/>
</dbReference>
<organism evidence="10 11">
    <name type="scientific">Flemingia macrophylla</name>
    <dbReference type="NCBI Taxonomy" id="520843"/>
    <lineage>
        <taxon>Eukaryota</taxon>
        <taxon>Viridiplantae</taxon>
        <taxon>Streptophyta</taxon>
        <taxon>Embryophyta</taxon>
        <taxon>Tracheophyta</taxon>
        <taxon>Spermatophyta</taxon>
        <taxon>Magnoliopsida</taxon>
        <taxon>eudicotyledons</taxon>
        <taxon>Gunneridae</taxon>
        <taxon>Pentapetalae</taxon>
        <taxon>rosids</taxon>
        <taxon>fabids</taxon>
        <taxon>Fabales</taxon>
        <taxon>Fabaceae</taxon>
        <taxon>Papilionoideae</taxon>
        <taxon>50 kb inversion clade</taxon>
        <taxon>NPAAA clade</taxon>
        <taxon>indigoferoid/millettioid clade</taxon>
        <taxon>Phaseoleae</taxon>
        <taxon>Flemingia</taxon>
    </lineage>
</organism>
<evidence type="ECO:0000256" key="5">
    <source>
        <dbReference type="ARBA" id="ARBA00022692"/>
    </source>
</evidence>
<keyword evidence="8 9" id="KW-0472">Membrane</keyword>
<dbReference type="InterPro" id="IPR004316">
    <property type="entry name" value="SWEET_rpt"/>
</dbReference>
<dbReference type="AlphaFoldDB" id="A0ABD1LE99"/>
<dbReference type="GO" id="GO:0012505">
    <property type="term" value="C:endomembrane system"/>
    <property type="evidence" value="ECO:0007669"/>
    <property type="project" value="UniProtKB-SubCell"/>
</dbReference>
<dbReference type="Gene3D" id="1.20.1280.290">
    <property type="match status" value="2"/>
</dbReference>
<evidence type="ECO:0000313" key="10">
    <source>
        <dbReference type="EMBL" id="KAL2321854.1"/>
    </source>
</evidence>
<dbReference type="Pfam" id="PF03083">
    <property type="entry name" value="MtN3_slv"/>
    <property type="match status" value="2"/>
</dbReference>
<protein>
    <recommendedName>
        <fullName evidence="12">Bidirectional sugar transporter SWEET</fullName>
    </recommendedName>
</protein>
<feature type="transmembrane region" description="Helical" evidence="9">
    <location>
        <begin position="70"/>
        <end position="93"/>
    </location>
</feature>
<dbReference type="Proteomes" id="UP001603857">
    <property type="component" value="Unassembled WGS sequence"/>
</dbReference>
<gene>
    <name evidence="10" type="ORF">Fmac_026233</name>
</gene>
<evidence type="ECO:0000256" key="3">
    <source>
        <dbReference type="ARBA" id="ARBA00022448"/>
    </source>
</evidence>
<evidence type="ECO:0000256" key="7">
    <source>
        <dbReference type="ARBA" id="ARBA00022989"/>
    </source>
</evidence>
<comment type="caution">
    <text evidence="10">The sequence shown here is derived from an EMBL/GenBank/DDBJ whole genome shotgun (WGS) entry which is preliminary data.</text>
</comment>
<dbReference type="InterPro" id="IPR047664">
    <property type="entry name" value="SWEET"/>
</dbReference>
<keyword evidence="3" id="KW-0813">Transport</keyword>
<reference evidence="10 11" key="1">
    <citation type="submission" date="2024-08" db="EMBL/GenBank/DDBJ databases">
        <title>Insights into the chromosomal genome structure of Flemingia macrophylla.</title>
        <authorList>
            <person name="Ding Y."/>
            <person name="Zhao Y."/>
            <person name="Bi W."/>
            <person name="Wu M."/>
            <person name="Zhao G."/>
            <person name="Gong Y."/>
            <person name="Li W."/>
            <person name="Zhang P."/>
        </authorList>
    </citation>
    <scope>NUCLEOTIDE SEQUENCE [LARGE SCALE GENOMIC DNA]</scope>
    <source>
        <strain evidence="10">DYQJB</strain>
        <tissue evidence="10">Leaf</tissue>
    </source>
</reference>
<keyword evidence="4" id="KW-0762">Sugar transport</keyword>
<dbReference type="FunFam" id="1.20.1280.290:FF:000001">
    <property type="entry name" value="Bidirectional sugar transporter SWEET"/>
    <property type="match status" value="1"/>
</dbReference>
<evidence type="ECO:0000256" key="8">
    <source>
        <dbReference type="ARBA" id="ARBA00023136"/>
    </source>
</evidence>
<keyword evidence="7 9" id="KW-1133">Transmembrane helix</keyword>
<evidence type="ECO:0000256" key="4">
    <source>
        <dbReference type="ARBA" id="ARBA00022597"/>
    </source>
</evidence>
<dbReference type="GO" id="GO:0051260">
    <property type="term" value="P:protein homooligomerization"/>
    <property type="evidence" value="ECO:0007669"/>
    <property type="project" value="UniProtKB-ARBA"/>
</dbReference>